<gene>
    <name evidence="6" type="primary">NDAI0F03340</name>
    <name evidence="6" type="ordered locus">NDAI_0F03340</name>
</gene>
<dbReference type="GO" id="GO:0003735">
    <property type="term" value="F:structural constituent of ribosome"/>
    <property type="evidence" value="ECO:0007669"/>
    <property type="project" value="EnsemblFungi"/>
</dbReference>
<evidence type="ECO:0008006" key="8">
    <source>
        <dbReference type="Google" id="ProtNLM"/>
    </source>
</evidence>
<dbReference type="Pfam" id="PF00237">
    <property type="entry name" value="Ribosomal_L22"/>
    <property type="match status" value="1"/>
</dbReference>
<dbReference type="STRING" id="1071378.G0WCZ1"/>
<evidence type="ECO:0000256" key="1">
    <source>
        <dbReference type="ARBA" id="ARBA00009451"/>
    </source>
</evidence>
<name>G0WCZ1_NAUDC</name>
<dbReference type="PANTHER" id="PTHR13501:SF8">
    <property type="entry name" value="LARGE RIBOSOMAL SUBUNIT PROTEIN UL22M"/>
    <property type="match status" value="1"/>
</dbReference>
<dbReference type="InterPro" id="IPR047867">
    <property type="entry name" value="Ribosomal_uL22_bac/org-type"/>
</dbReference>
<dbReference type="eggNOG" id="KOG1711">
    <property type="taxonomic scope" value="Eukaryota"/>
</dbReference>
<dbReference type="PANTHER" id="PTHR13501">
    <property type="entry name" value="CHLOROPLAST 50S RIBOSOMAL PROTEIN L22-RELATED"/>
    <property type="match status" value="1"/>
</dbReference>
<dbReference type="Gene3D" id="3.90.470.10">
    <property type="entry name" value="Ribosomal protein L22/L17"/>
    <property type="match status" value="1"/>
</dbReference>
<comment type="similarity">
    <text evidence="1 4">Belongs to the universal ribosomal protein uL22 family.</text>
</comment>
<feature type="compositionally biased region" description="Polar residues" evidence="5">
    <location>
        <begin position="61"/>
        <end position="72"/>
    </location>
</feature>
<dbReference type="OMA" id="WVQLADK"/>
<proteinExistence type="inferred from homology"/>
<dbReference type="GO" id="GO:0006412">
    <property type="term" value="P:translation"/>
    <property type="evidence" value="ECO:0007669"/>
    <property type="project" value="InterPro"/>
</dbReference>
<dbReference type="SUPFAM" id="SSF54843">
    <property type="entry name" value="Ribosomal protein L22"/>
    <property type="match status" value="1"/>
</dbReference>
<keyword evidence="2 4" id="KW-0689">Ribosomal protein</keyword>
<sequence>MLVRTLFRNGSVSANRLTTNGIFTRSLSYTRYPLNEHSNTNSPLFGSLNKDFDIEKDHSPNKLSNRLATEQPSVEKKSTDETEVTLESDRELQNYIKTTRAPEKLATDILLSPLKKRIYEENCKINGGFYKNNTVVTLPETNLEYKLHLSRKEIEVLEPSIYLKSFRIKSSMKKTNIFLRLLGGLDVKKALTQCHFAKKKVARDVAGLLEKGMTDSNKLGLNPDDLYISQIWTGSDGSWTQRLDYKARGRVGIIRHRYVHVRCILKTKSITKKRLEYEASLKKQKRKAWIQLDDKPVRGVTGGVYKW</sequence>
<organism evidence="6 7">
    <name type="scientific">Naumovozyma dairenensis (strain ATCC 10597 / BCRC 20456 / CBS 421 / NBRC 0211 / NRRL Y-12639)</name>
    <name type="common">Saccharomyces dairenensis</name>
    <dbReference type="NCBI Taxonomy" id="1071378"/>
    <lineage>
        <taxon>Eukaryota</taxon>
        <taxon>Fungi</taxon>
        <taxon>Dikarya</taxon>
        <taxon>Ascomycota</taxon>
        <taxon>Saccharomycotina</taxon>
        <taxon>Saccharomycetes</taxon>
        <taxon>Saccharomycetales</taxon>
        <taxon>Saccharomycetaceae</taxon>
        <taxon>Naumovozyma</taxon>
    </lineage>
</organism>
<evidence type="ECO:0000256" key="5">
    <source>
        <dbReference type="SAM" id="MobiDB-lite"/>
    </source>
</evidence>
<evidence type="ECO:0000256" key="2">
    <source>
        <dbReference type="ARBA" id="ARBA00022980"/>
    </source>
</evidence>
<protein>
    <recommendedName>
        <fullName evidence="8">Ribosomal protein L22</fullName>
    </recommendedName>
</protein>
<evidence type="ECO:0000313" key="6">
    <source>
        <dbReference type="EMBL" id="CCD25652.1"/>
    </source>
</evidence>
<reference evidence="6 7" key="1">
    <citation type="journal article" date="2011" name="Proc. Natl. Acad. Sci. U.S.A.">
        <title>Evolutionary erosion of yeast sex chromosomes by mating-type switching accidents.</title>
        <authorList>
            <person name="Gordon J.L."/>
            <person name="Armisen D."/>
            <person name="Proux-Wera E."/>
            <person name="Oheigeartaigh S.S."/>
            <person name="Byrne K.P."/>
            <person name="Wolfe K.H."/>
        </authorList>
    </citation>
    <scope>NUCLEOTIDE SEQUENCE [LARGE SCALE GENOMIC DNA]</scope>
    <source>
        <strain evidence="7">ATCC 10597 / BCRC 20456 / CBS 421 / NBRC 0211 / NRRL Y-12639</strain>
    </source>
</reference>
<dbReference type="GO" id="GO:0005762">
    <property type="term" value="C:mitochondrial large ribosomal subunit"/>
    <property type="evidence" value="ECO:0007669"/>
    <property type="project" value="EnsemblFungi"/>
</dbReference>
<keyword evidence="7" id="KW-1185">Reference proteome</keyword>
<dbReference type="InterPro" id="IPR001063">
    <property type="entry name" value="Ribosomal_uL22"/>
</dbReference>
<feature type="region of interest" description="Disordered" evidence="5">
    <location>
        <begin position="59"/>
        <end position="83"/>
    </location>
</feature>
<dbReference type="KEGG" id="ndi:NDAI_0F03340"/>
<accession>G0WCZ1</accession>
<dbReference type="HOGENOM" id="CLU_081667_0_0_1"/>
<keyword evidence="3 4" id="KW-0687">Ribonucleoprotein</keyword>
<dbReference type="GeneID" id="11496990"/>
<dbReference type="RefSeq" id="XP_003670895.1">
    <property type="nucleotide sequence ID" value="XM_003670847.1"/>
</dbReference>
<dbReference type="AlphaFoldDB" id="G0WCZ1"/>
<dbReference type="OrthoDB" id="416470at2759"/>
<dbReference type="Proteomes" id="UP000000689">
    <property type="component" value="Chromosome 6"/>
</dbReference>
<dbReference type="EMBL" id="HE580272">
    <property type="protein sequence ID" value="CCD25652.1"/>
    <property type="molecule type" value="Genomic_DNA"/>
</dbReference>
<evidence type="ECO:0000256" key="3">
    <source>
        <dbReference type="ARBA" id="ARBA00023274"/>
    </source>
</evidence>
<evidence type="ECO:0000256" key="4">
    <source>
        <dbReference type="RuleBase" id="RU004005"/>
    </source>
</evidence>
<dbReference type="InterPro" id="IPR036394">
    <property type="entry name" value="Ribosomal_uL22_sf"/>
</dbReference>
<dbReference type="FunFam" id="3.90.470.10:FF:000022">
    <property type="entry name" value="Mitochondrial ribosomal protein"/>
    <property type="match status" value="1"/>
</dbReference>
<evidence type="ECO:0000313" key="7">
    <source>
        <dbReference type="Proteomes" id="UP000000689"/>
    </source>
</evidence>